<evidence type="ECO:0000313" key="1">
    <source>
        <dbReference type="EMBL" id="GEP57598.1"/>
    </source>
</evidence>
<dbReference type="Proteomes" id="UP000321058">
    <property type="component" value="Unassembled WGS sequence"/>
</dbReference>
<name>A0A512NF80_9HYPH</name>
<comment type="caution">
    <text evidence="1">The sequence shown here is derived from an EMBL/GenBank/DDBJ whole genome shotgun (WGS) entry which is preliminary data.</text>
</comment>
<organism evidence="1 2">
    <name type="scientific">Reyranella soli</name>
    <dbReference type="NCBI Taxonomy" id="1230389"/>
    <lineage>
        <taxon>Bacteria</taxon>
        <taxon>Pseudomonadati</taxon>
        <taxon>Pseudomonadota</taxon>
        <taxon>Alphaproteobacteria</taxon>
        <taxon>Hyphomicrobiales</taxon>
        <taxon>Reyranellaceae</taxon>
        <taxon>Reyranella</taxon>
    </lineage>
</organism>
<accession>A0A512NF80</accession>
<dbReference type="EMBL" id="BKAJ01000083">
    <property type="protein sequence ID" value="GEP57598.1"/>
    <property type="molecule type" value="Genomic_DNA"/>
</dbReference>
<proteinExistence type="predicted"/>
<sequence length="63" mass="7532">MCDEQRRSGAPRIFQGLRQGSCLPWFAPWDWAFLRTTLAHIDLEDAKRQLILLCQSWYMHPNR</sequence>
<evidence type="ECO:0000313" key="2">
    <source>
        <dbReference type="Proteomes" id="UP000321058"/>
    </source>
</evidence>
<reference evidence="1 2" key="1">
    <citation type="submission" date="2019-07" db="EMBL/GenBank/DDBJ databases">
        <title>Whole genome shotgun sequence of Reyranella soli NBRC 108950.</title>
        <authorList>
            <person name="Hosoyama A."/>
            <person name="Uohara A."/>
            <person name="Ohji S."/>
            <person name="Ichikawa N."/>
        </authorList>
    </citation>
    <scope>NUCLEOTIDE SEQUENCE [LARGE SCALE GENOMIC DNA]</scope>
    <source>
        <strain evidence="1 2">NBRC 108950</strain>
    </source>
</reference>
<gene>
    <name evidence="1" type="ORF">RSO01_47640</name>
</gene>
<protein>
    <submittedName>
        <fullName evidence="1">Uncharacterized protein</fullName>
    </submittedName>
</protein>
<keyword evidence="2" id="KW-1185">Reference proteome</keyword>
<dbReference type="AlphaFoldDB" id="A0A512NF80"/>